<dbReference type="AlphaFoldDB" id="A0A133V9Z8"/>
<dbReference type="InterPro" id="IPR022417">
    <property type="entry name" value="Porphobilin_deaminase_N"/>
</dbReference>
<evidence type="ECO:0000313" key="7">
    <source>
        <dbReference type="EMBL" id="KXB03254.1"/>
    </source>
</evidence>
<dbReference type="GO" id="GO:0004418">
    <property type="term" value="F:hydroxymethylbilane synthase activity"/>
    <property type="evidence" value="ECO:0007669"/>
    <property type="project" value="UniProtKB-UniRule"/>
</dbReference>
<dbReference type="Gene3D" id="3.30.160.40">
    <property type="entry name" value="Porphobilinogen deaminase, C-terminal domain"/>
    <property type="match status" value="1"/>
</dbReference>
<dbReference type="InterPro" id="IPR036803">
    <property type="entry name" value="Porphobilinogen_deaminase_C_sf"/>
</dbReference>
<dbReference type="FunFam" id="3.40.190.10:FF:000005">
    <property type="entry name" value="Porphobilinogen deaminase"/>
    <property type="match status" value="1"/>
</dbReference>
<comment type="cofactor">
    <cofactor evidence="4">
        <name>dipyrromethane</name>
        <dbReference type="ChEBI" id="CHEBI:60342"/>
    </cofactor>
    <text evidence="4">Binds 1 dipyrromethane group covalently.</text>
</comment>
<dbReference type="Proteomes" id="UP000070565">
    <property type="component" value="Unassembled WGS sequence"/>
</dbReference>
<dbReference type="SUPFAM" id="SSF53850">
    <property type="entry name" value="Periplasmic binding protein-like II"/>
    <property type="match status" value="1"/>
</dbReference>
<dbReference type="HAMAP" id="MF_00260">
    <property type="entry name" value="Porphobil_deam"/>
    <property type="match status" value="1"/>
</dbReference>
<name>A0A133V9Z8_9EURY</name>
<evidence type="ECO:0000256" key="1">
    <source>
        <dbReference type="ARBA" id="ARBA00005638"/>
    </source>
</evidence>
<dbReference type="EC" id="2.5.1.61" evidence="4"/>
<dbReference type="Pfam" id="PF01379">
    <property type="entry name" value="Porphobil_deam"/>
    <property type="match status" value="1"/>
</dbReference>
<dbReference type="PIRSF" id="PIRSF001438">
    <property type="entry name" value="4pyrrol_synth_OHMeBilane_synth"/>
    <property type="match status" value="1"/>
</dbReference>
<accession>A0A133V9Z8</accession>
<comment type="catalytic activity">
    <reaction evidence="4">
        <text>4 porphobilinogen + H2O = hydroxymethylbilane + 4 NH4(+)</text>
        <dbReference type="Rhea" id="RHEA:13185"/>
        <dbReference type="ChEBI" id="CHEBI:15377"/>
        <dbReference type="ChEBI" id="CHEBI:28938"/>
        <dbReference type="ChEBI" id="CHEBI:57845"/>
        <dbReference type="ChEBI" id="CHEBI:58126"/>
        <dbReference type="EC" id="2.5.1.61"/>
    </reaction>
</comment>
<evidence type="ECO:0000313" key="8">
    <source>
        <dbReference type="Proteomes" id="UP000070565"/>
    </source>
</evidence>
<dbReference type="NCBIfam" id="TIGR00212">
    <property type="entry name" value="hemC"/>
    <property type="match status" value="1"/>
</dbReference>
<feature type="domain" description="Porphobilinogen deaminase C-terminal" evidence="6">
    <location>
        <begin position="219"/>
        <end position="283"/>
    </location>
</feature>
<feature type="modified residue" description="S-(dipyrrolylmethanemethyl)cysteine" evidence="4">
    <location>
        <position position="234"/>
    </location>
</feature>
<dbReference type="GO" id="GO:0006782">
    <property type="term" value="P:protoporphyrinogen IX biosynthetic process"/>
    <property type="evidence" value="ECO:0007669"/>
    <property type="project" value="UniProtKB-UniRule"/>
</dbReference>
<dbReference type="GO" id="GO:0005737">
    <property type="term" value="C:cytoplasm"/>
    <property type="evidence" value="ECO:0007669"/>
    <property type="project" value="UniProtKB-UniRule"/>
</dbReference>
<sequence>MEIKVGSRGSELALIQTRSVIQKLKSVSPDLEAEVEIIKTSGDLKKKPLGDGVFVKEIDRAVLNREVDIGVHSLKDEPTDLPEGLSLKCVPERLDPSDVLVAGTGQKLRDLPVGSIVGTGSPRRIAEVSRFRSDLEFESIRGNIPTRIEKVKEGSYDALITSYSALSRMDLEDEISQKFDPREEVIPAAGQGALGVVCRRGEESELLLTKINDEEKYTETSCERAFLKELGLGCRSGVGAISDVKGEKVKLLGLLNNEGGRNTVKMEGDDPIELGIRAGKAIKDAR</sequence>
<evidence type="ECO:0000256" key="4">
    <source>
        <dbReference type="HAMAP-Rule" id="MF_00260"/>
    </source>
</evidence>
<dbReference type="Pfam" id="PF03900">
    <property type="entry name" value="Porphobil_deamC"/>
    <property type="match status" value="1"/>
</dbReference>
<gene>
    <name evidence="4" type="primary">hemC</name>
    <name evidence="7" type="ORF">AKJ45_02045</name>
</gene>
<keyword evidence="8" id="KW-1185">Reference proteome</keyword>
<dbReference type="InterPro" id="IPR000860">
    <property type="entry name" value="HemC"/>
</dbReference>
<dbReference type="PANTHER" id="PTHR11557">
    <property type="entry name" value="PORPHOBILINOGEN DEAMINASE"/>
    <property type="match status" value="1"/>
</dbReference>
<comment type="miscellaneous">
    <text evidence="4">The porphobilinogen subunits are added to the dipyrromethane group.</text>
</comment>
<dbReference type="PANTHER" id="PTHR11557:SF0">
    <property type="entry name" value="PORPHOBILINOGEN DEAMINASE"/>
    <property type="match status" value="1"/>
</dbReference>
<dbReference type="PRINTS" id="PR00151">
    <property type="entry name" value="PORPHBDMNASE"/>
</dbReference>
<comment type="similarity">
    <text evidence="1 4">Belongs to the HMBS family.</text>
</comment>
<feature type="domain" description="Porphobilinogen deaminase N-terminal" evidence="5">
    <location>
        <begin position="3"/>
        <end position="203"/>
    </location>
</feature>
<keyword evidence="2 4" id="KW-0808">Transferase</keyword>
<evidence type="ECO:0000259" key="5">
    <source>
        <dbReference type="Pfam" id="PF01379"/>
    </source>
</evidence>
<organism evidence="7 8">
    <name type="scientific">candidate division MSBL1 archaeon SCGC-AAA261F19</name>
    <dbReference type="NCBI Taxonomy" id="1698275"/>
    <lineage>
        <taxon>Archaea</taxon>
        <taxon>Methanobacteriati</taxon>
        <taxon>Methanobacteriota</taxon>
        <taxon>candidate division MSBL1</taxon>
    </lineage>
</organism>
<comment type="function">
    <text evidence="4">Tetrapolymerization of the monopyrrole PBG into the hydroxymethylbilane pre-uroporphyrinogen in several discrete steps.</text>
</comment>
<evidence type="ECO:0000256" key="3">
    <source>
        <dbReference type="ARBA" id="ARBA00023244"/>
    </source>
</evidence>
<comment type="caution">
    <text evidence="7">The sequence shown here is derived from an EMBL/GenBank/DDBJ whole genome shotgun (WGS) entry which is preliminary data.</text>
</comment>
<evidence type="ECO:0000259" key="6">
    <source>
        <dbReference type="Pfam" id="PF03900"/>
    </source>
</evidence>
<protein>
    <recommendedName>
        <fullName evidence="4">Probable porphobilinogen deaminase</fullName>
        <shortName evidence="4">PBG</shortName>
        <ecNumber evidence="4">2.5.1.61</ecNumber>
    </recommendedName>
    <alternativeName>
        <fullName evidence="4">Hydroxymethylbilane synthase</fullName>
        <shortName evidence="4">HMBS</shortName>
    </alternativeName>
    <alternativeName>
        <fullName evidence="4">Pre-uroporphyrinogen synthase</fullName>
    </alternativeName>
</protein>
<evidence type="ECO:0000256" key="2">
    <source>
        <dbReference type="ARBA" id="ARBA00022679"/>
    </source>
</evidence>
<dbReference type="Gene3D" id="3.40.190.10">
    <property type="entry name" value="Periplasmic binding protein-like II"/>
    <property type="match status" value="2"/>
</dbReference>
<dbReference type="SUPFAM" id="SSF54782">
    <property type="entry name" value="Porphobilinogen deaminase (hydroxymethylbilane synthase), C-terminal domain"/>
    <property type="match status" value="1"/>
</dbReference>
<dbReference type="InterPro" id="IPR022418">
    <property type="entry name" value="Porphobilinogen_deaminase_C"/>
</dbReference>
<dbReference type="EMBL" id="LHXZ01000022">
    <property type="protein sequence ID" value="KXB03254.1"/>
    <property type="molecule type" value="Genomic_DNA"/>
</dbReference>
<reference evidence="7 8" key="1">
    <citation type="journal article" date="2016" name="Sci. Rep.">
        <title>Metabolic traits of an uncultured archaeal lineage -MSBL1- from brine pools of the Red Sea.</title>
        <authorList>
            <person name="Mwirichia R."/>
            <person name="Alam I."/>
            <person name="Rashid M."/>
            <person name="Vinu M."/>
            <person name="Ba-Alawi W."/>
            <person name="Anthony Kamau A."/>
            <person name="Kamanda Ngugi D."/>
            <person name="Goker M."/>
            <person name="Klenk H.P."/>
            <person name="Bajic V."/>
            <person name="Stingl U."/>
        </authorList>
    </citation>
    <scope>NUCLEOTIDE SEQUENCE [LARGE SCALE GENOMIC DNA]</scope>
    <source>
        <strain evidence="7">SCGC-AAA261F19</strain>
    </source>
</reference>
<keyword evidence="3 4" id="KW-0627">Porphyrin biosynthesis</keyword>
<dbReference type="PATRIC" id="fig|1698275.3.peg.271"/>
<proteinExistence type="inferred from homology"/>